<protein>
    <submittedName>
        <fullName evidence="1">14565_t:CDS:1</fullName>
    </submittedName>
</protein>
<gene>
    <name evidence="1" type="ORF">GMARGA_LOCUS45022</name>
</gene>
<evidence type="ECO:0000313" key="2">
    <source>
        <dbReference type="Proteomes" id="UP000789901"/>
    </source>
</evidence>
<accession>A0ABN7XLK7</accession>
<dbReference type="EMBL" id="CAJVQB010157246">
    <property type="protein sequence ID" value="CAG8856201.1"/>
    <property type="molecule type" value="Genomic_DNA"/>
</dbReference>
<evidence type="ECO:0000313" key="1">
    <source>
        <dbReference type="EMBL" id="CAG8856201.1"/>
    </source>
</evidence>
<proteinExistence type="predicted"/>
<comment type="caution">
    <text evidence="1">The sequence shown here is derived from an EMBL/GenBank/DDBJ whole genome shotgun (WGS) entry which is preliminary data.</text>
</comment>
<feature type="non-terminal residue" evidence="1">
    <location>
        <position position="41"/>
    </location>
</feature>
<feature type="non-terminal residue" evidence="1">
    <location>
        <position position="1"/>
    </location>
</feature>
<sequence length="41" mass="4961">SEQQKFNLLQKNVFNPKRIEEIKNSDPFNEITNYFDKSDLK</sequence>
<organism evidence="1 2">
    <name type="scientific">Gigaspora margarita</name>
    <dbReference type="NCBI Taxonomy" id="4874"/>
    <lineage>
        <taxon>Eukaryota</taxon>
        <taxon>Fungi</taxon>
        <taxon>Fungi incertae sedis</taxon>
        <taxon>Mucoromycota</taxon>
        <taxon>Glomeromycotina</taxon>
        <taxon>Glomeromycetes</taxon>
        <taxon>Diversisporales</taxon>
        <taxon>Gigasporaceae</taxon>
        <taxon>Gigaspora</taxon>
    </lineage>
</organism>
<dbReference type="Proteomes" id="UP000789901">
    <property type="component" value="Unassembled WGS sequence"/>
</dbReference>
<name>A0ABN7XLK7_GIGMA</name>
<reference evidence="1 2" key="1">
    <citation type="submission" date="2021-06" db="EMBL/GenBank/DDBJ databases">
        <authorList>
            <person name="Kallberg Y."/>
            <person name="Tangrot J."/>
            <person name="Rosling A."/>
        </authorList>
    </citation>
    <scope>NUCLEOTIDE SEQUENCE [LARGE SCALE GENOMIC DNA]</scope>
    <source>
        <strain evidence="1 2">120-4 pot B 10/14</strain>
    </source>
</reference>
<keyword evidence="2" id="KW-1185">Reference proteome</keyword>